<dbReference type="Proteomes" id="UP000198287">
    <property type="component" value="Unassembled WGS sequence"/>
</dbReference>
<proteinExistence type="predicted"/>
<keyword evidence="2" id="KW-1185">Reference proteome</keyword>
<sequence length="143" mass="16153">MFRNKLFRNESKTLEDDDSNVCIIQLTFDFEERLLGTVASVPVISSLISILGLSQDLRLEIVQKFPSAKVRKGRVEIGEDINNNNNNNADEDERHQELSVIMKSVASVLSWIRGKEFSIVGSTVDSSAFSGYVTKTYCWTMQK</sequence>
<reference evidence="1 2" key="1">
    <citation type="submission" date="2015-12" db="EMBL/GenBank/DDBJ databases">
        <title>The genome of Folsomia candida.</title>
        <authorList>
            <person name="Faddeeva A."/>
            <person name="Derks M.F."/>
            <person name="Anvar Y."/>
            <person name="Smit S."/>
            <person name="Van Straalen N."/>
            <person name="Roelofs D."/>
        </authorList>
    </citation>
    <scope>NUCLEOTIDE SEQUENCE [LARGE SCALE GENOMIC DNA]</scope>
    <source>
        <strain evidence="1 2">VU population</strain>
        <tissue evidence="1">Whole body</tissue>
    </source>
</reference>
<accession>A0A226EME6</accession>
<comment type="caution">
    <text evidence="1">The sequence shown here is derived from an EMBL/GenBank/DDBJ whole genome shotgun (WGS) entry which is preliminary data.</text>
</comment>
<dbReference type="AlphaFoldDB" id="A0A226EME6"/>
<protein>
    <submittedName>
        <fullName evidence="1">Uncharacterized protein</fullName>
    </submittedName>
</protein>
<gene>
    <name evidence="1" type="ORF">Fcan01_04218</name>
</gene>
<evidence type="ECO:0000313" key="1">
    <source>
        <dbReference type="EMBL" id="OXA58863.1"/>
    </source>
</evidence>
<evidence type="ECO:0000313" key="2">
    <source>
        <dbReference type="Proteomes" id="UP000198287"/>
    </source>
</evidence>
<dbReference type="EMBL" id="LNIX01000002">
    <property type="protein sequence ID" value="OXA58863.1"/>
    <property type="molecule type" value="Genomic_DNA"/>
</dbReference>
<name>A0A226EME6_FOLCA</name>
<organism evidence="1 2">
    <name type="scientific">Folsomia candida</name>
    <name type="common">Springtail</name>
    <dbReference type="NCBI Taxonomy" id="158441"/>
    <lineage>
        <taxon>Eukaryota</taxon>
        <taxon>Metazoa</taxon>
        <taxon>Ecdysozoa</taxon>
        <taxon>Arthropoda</taxon>
        <taxon>Hexapoda</taxon>
        <taxon>Collembola</taxon>
        <taxon>Entomobryomorpha</taxon>
        <taxon>Isotomoidea</taxon>
        <taxon>Isotomidae</taxon>
        <taxon>Proisotominae</taxon>
        <taxon>Folsomia</taxon>
    </lineage>
</organism>